<dbReference type="PROSITE" id="PS51257">
    <property type="entry name" value="PROKAR_LIPOPROTEIN"/>
    <property type="match status" value="1"/>
</dbReference>
<evidence type="ECO:0000313" key="1">
    <source>
        <dbReference type="EMBL" id="MBL1410586.1"/>
    </source>
</evidence>
<gene>
    <name evidence="1" type="ORF">JKG61_17645</name>
</gene>
<dbReference type="EMBL" id="JAERTY010000010">
    <property type="protein sequence ID" value="MBL1410586.1"/>
    <property type="molecule type" value="Genomic_DNA"/>
</dbReference>
<evidence type="ECO:0008006" key="3">
    <source>
        <dbReference type="Google" id="ProtNLM"/>
    </source>
</evidence>
<evidence type="ECO:0000313" key="2">
    <source>
        <dbReference type="Proteomes" id="UP000625283"/>
    </source>
</evidence>
<organism evidence="1 2">
    <name type="scientific">Sphingobacterium faecale</name>
    <dbReference type="NCBI Taxonomy" id="2803775"/>
    <lineage>
        <taxon>Bacteria</taxon>
        <taxon>Pseudomonadati</taxon>
        <taxon>Bacteroidota</taxon>
        <taxon>Sphingobacteriia</taxon>
        <taxon>Sphingobacteriales</taxon>
        <taxon>Sphingobacteriaceae</taxon>
        <taxon>Sphingobacterium</taxon>
    </lineage>
</organism>
<protein>
    <recommendedName>
        <fullName evidence="3">PKD family protein</fullName>
    </recommendedName>
</protein>
<accession>A0ABS1R791</accession>
<keyword evidence="2" id="KW-1185">Reference proteome</keyword>
<comment type="caution">
    <text evidence="1">The sequence shown here is derived from an EMBL/GenBank/DDBJ whole genome shotgun (WGS) entry which is preliminary data.</text>
</comment>
<dbReference type="Proteomes" id="UP000625283">
    <property type="component" value="Unassembled WGS sequence"/>
</dbReference>
<dbReference type="RefSeq" id="WP_202104280.1">
    <property type="nucleotide sequence ID" value="NZ_JAERTY010000010.1"/>
</dbReference>
<name>A0ABS1R791_9SPHI</name>
<dbReference type="InterPro" id="IPR032183">
    <property type="entry name" value="PKD-like"/>
</dbReference>
<reference evidence="1 2" key="1">
    <citation type="submission" date="2021-01" db="EMBL/GenBank/DDBJ databases">
        <title>C459-1 draft genome sequence.</title>
        <authorList>
            <person name="Zhang X.-F."/>
        </authorList>
    </citation>
    <scope>NUCLEOTIDE SEQUENCE [LARGE SCALE GENOMIC DNA]</scope>
    <source>
        <strain evidence="2">C459-1</strain>
    </source>
</reference>
<dbReference type="Pfam" id="PF16407">
    <property type="entry name" value="PKD_2"/>
    <property type="match status" value="1"/>
</dbReference>
<proteinExistence type="predicted"/>
<sequence length="507" mass="57450">MKTIKILITLMLSVLFYSCNKELENSRLDEREDITIKGLESHYSVVSGLDTLIIDPVSSSNKEADFEYLWGIYEINTQGKNPVMDTIGRNRKIVYPVNKTAKDWFLSLRVKNKKTGYSAYFKSTVEVATEYTRGWYVLKQEADETDMDFFTTPNSIFPDHKVENVYSLVNGSKLKGRAIMIRFFNDFKAPADGTYANTRSLCVVTDKEVGIVNLSNLNIIKNFNTLFHGEPARANMQMIGNDFLSYYLVNDGQLHSLIAQGPSTGTFGGRKIKGTQDAPYFLSPYHLMNTASSFFFDELSSSFFAGNNRNMNLLPVGDFPGSTLSANNNNKKLLYMGLKNTGPFHGYAIFEDKTDPSNKSIAQINPMGNQLRITNTTINPHEKLYNGINYTLVFQDEDIMYFSLGKEIWSRNLTNKIERLQYTVTGDEEITFIRHRKFSGTGPEAGYSYNYVMIGTKQGERYKIRMFNKASGNLLPDPVIIMEGKGRASDALFVGPAINYFSYPYTF</sequence>